<dbReference type="AlphaFoldDB" id="A0A6F8ZCZ6"/>
<sequence>MPGFAPFTGPAEKWDRQGGVQWWGLSLLLNGDAHTVWPAVPQPPLLTRLGNALALWFRNRSKNFGP</sequence>
<accession>A0A6F8ZCZ6</accession>
<evidence type="ECO:0000313" key="2">
    <source>
        <dbReference type="Proteomes" id="UP000503399"/>
    </source>
</evidence>
<dbReference type="Proteomes" id="UP000503399">
    <property type="component" value="Chromosome"/>
</dbReference>
<protein>
    <submittedName>
        <fullName evidence="1">Uncharacterized protein</fullName>
    </submittedName>
</protein>
<gene>
    <name evidence="1" type="ORF">R50_0024</name>
</gene>
<name>A0A6F8ZCZ6_9FIRM</name>
<keyword evidence="2" id="KW-1185">Reference proteome</keyword>
<reference evidence="1 2" key="1">
    <citation type="submission" date="2020-02" db="EMBL/GenBank/DDBJ databases">
        <authorList>
            <person name="Hogendoorn C."/>
        </authorList>
    </citation>
    <scope>NUCLEOTIDE SEQUENCE [LARGE SCALE GENOMIC DNA]</scope>
    <source>
        <strain evidence="1">R501</strain>
    </source>
</reference>
<dbReference type="EMBL" id="LR778114">
    <property type="protein sequence ID" value="CAB1127530.1"/>
    <property type="molecule type" value="Genomic_DNA"/>
</dbReference>
<proteinExistence type="predicted"/>
<evidence type="ECO:0000313" key="1">
    <source>
        <dbReference type="EMBL" id="CAB1127530.1"/>
    </source>
</evidence>
<dbReference type="KEGG" id="hfv:R50_0024"/>
<organism evidence="1 2">
    <name type="scientific">Candidatus Hydrogenisulfobacillus filiaventi</name>
    <dbReference type="NCBI Taxonomy" id="2707344"/>
    <lineage>
        <taxon>Bacteria</taxon>
        <taxon>Bacillati</taxon>
        <taxon>Bacillota</taxon>
        <taxon>Clostridia</taxon>
        <taxon>Eubacteriales</taxon>
        <taxon>Clostridiales Family XVII. Incertae Sedis</taxon>
        <taxon>Candidatus Hydrogenisulfobacillus</taxon>
    </lineage>
</organism>